<dbReference type="EMBL" id="BSXT01000956">
    <property type="protein sequence ID" value="GMF36706.1"/>
    <property type="molecule type" value="Genomic_DNA"/>
</dbReference>
<evidence type="ECO:0000313" key="2">
    <source>
        <dbReference type="Proteomes" id="UP001165121"/>
    </source>
</evidence>
<name>A0A9W6XDG4_9STRA</name>
<proteinExistence type="predicted"/>
<dbReference type="OrthoDB" id="122072at2759"/>
<evidence type="ECO:0000313" key="1">
    <source>
        <dbReference type="EMBL" id="GMF36706.1"/>
    </source>
</evidence>
<dbReference type="Proteomes" id="UP001165121">
    <property type="component" value="Unassembled WGS sequence"/>
</dbReference>
<comment type="caution">
    <text evidence="1">The sequence shown here is derived from an EMBL/GenBank/DDBJ whole genome shotgun (WGS) entry which is preliminary data.</text>
</comment>
<keyword evidence="2" id="KW-1185">Reference proteome</keyword>
<reference evidence="1" key="1">
    <citation type="submission" date="2023-04" db="EMBL/GenBank/DDBJ databases">
        <title>Phytophthora fragariaefolia NBRC 109709.</title>
        <authorList>
            <person name="Ichikawa N."/>
            <person name="Sato H."/>
            <person name="Tonouchi N."/>
        </authorList>
    </citation>
    <scope>NUCLEOTIDE SEQUENCE</scope>
    <source>
        <strain evidence="1">NBRC 109709</strain>
    </source>
</reference>
<sequence>MVTTQRTCLSQHNIDICSFLNRNRDFIDLLQCEAIPRGQHSQHIPPCFTLPHDADPDIYMDMDSIMDDMMANFVSSATLYEEQKERCKCSGADRGRYRVAMPTVLLVTLAIGSVPLLSPTTLPVPSPTSSCSSASLATDCSSRQAQRRAHVIRRRGGHPPAVWQ</sequence>
<gene>
    <name evidence="1" type="ORF">Pfra01_001008000</name>
</gene>
<protein>
    <submittedName>
        <fullName evidence="1">Unnamed protein product</fullName>
    </submittedName>
</protein>
<dbReference type="AlphaFoldDB" id="A0A9W6XDG4"/>
<organism evidence="1 2">
    <name type="scientific">Phytophthora fragariaefolia</name>
    <dbReference type="NCBI Taxonomy" id="1490495"/>
    <lineage>
        <taxon>Eukaryota</taxon>
        <taxon>Sar</taxon>
        <taxon>Stramenopiles</taxon>
        <taxon>Oomycota</taxon>
        <taxon>Peronosporomycetes</taxon>
        <taxon>Peronosporales</taxon>
        <taxon>Peronosporaceae</taxon>
        <taxon>Phytophthora</taxon>
    </lineage>
</organism>
<accession>A0A9W6XDG4</accession>